<dbReference type="InterPro" id="IPR001173">
    <property type="entry name" value="Glyco_trans_2-like"/>
</dbReference>
<feature type="domain" description="Glycosyltransferase 2-like" evidence="13">
    <location>
        <begin position="222"/>
        <end position="414"/>
    </location>
</feature>
<evidence type="ECO:0000256" key="8">
    <source>
        <dbReference type="ARBA" id="ARBA00022679"/>
    </source>
</evidence>
<dbReference type="NCBIfam" id="NF003958">
    <property type="entry name" value="PRK05454.2-1"/>
    <property type="match status" value="1"/>
</dbReference>
<evidence type="ECO:0000256" key="5">
    <source>
        <dbReference type="ARBA" id="ARBA00022475"/>
    </source>
</evidence>
<evidence type="ECO:0000256" key="1">
    <source>
        <dbReference type="ARBA" id="ARBA00004429"/>
    </source>
</evidence>
<keyword evidence="6" id="KW-0997">Cell inner membrane</keyword>
<evidence type="ECO:0000256" key="10">
    <source>
        <dbReference type="ARBA" id="ARBA00022989"/>
    </source>
</evidence>
<dbReference type="PANTHER" id="PTHR43867">
    <property type="entry name" value="CELLULOSE SYNTHASE CATALYTIC SUBUNIT A [UDP-FORMING]"/>
    <property type="match status" value="1"/>
</dbReference>
<evidence type="ECO:0000256" key="2">
    <source>
        <dbReference type="ARBA" id="ARBA00005001"/>
    </source>
</evidence>
<feature type="transmembrane region" description="Helical" evidence="12">
    <location>
        <begin position="82"/>
        <end position="105"/>
    </location>
</feature>
<sequence length="627" mass="68173">MDHLTAIPPLCVMPPEAPLAHRGQDFGRRYRDENAPAWEAGRQVWAPRATVLTVAAALTAGMVAALVVWLDAGGLGWIERALIGLVGFTFFWISFGVATAALGLATRALASAPAAAPPLAQPLRVALLMPVHNERPEAVMGNAAAMLEDIAGLKGDHAFEFFVLSDSRDPDVIAEEERAFARLRRDAPLPVWYRRRTLNTDRKIGNLADWIGRWGGRYDALIVLDADSLMSAEALETLAAEMAADPSAGLIQSLPRLIRARTLFARLQQFSSGAYGWLLAEGLSSWAGQEGNYWGHNAIIRTRAFAQCAGLPRLRALRGEGKLILSHDFVEAGLLRRAGWAVRFLPRIAGSYEESPANLVEYALRDRRWCHGNLQHLRLLCARGFHPVSRFHLFAGAMAYLMAPAWFALLVIWAILGNGEDANVIAYFTPANPTMPVWPEISGQQGLGMLVFMYLALLSPKLMAAFALARQPSGYDAWGGAGRFWQSFALEIAMAVAIAPVLMIQQLVAVLRSVTGLGGDWTPLRGQGPIGWLQLVRFHALETLLGALLVAGLGAGLISVWLLPIAASLLLAVPLSWLGGRDVAASSRTARLLCTPEMTHEPRIVTMATHWRARMRDAAADPDRIAA</sequence>
<dbReference type="GO" id="GO:0016758">
    <property type="term" value="F:hexosyltransferase activity"/>
    <property type="evidence" value="ECO:0007669"/>
    <property type="project" value="TreeGrafter"/>
</dbReference>
<dbReference type="STRING" id="1231392.OCGS_1672"/>
<dbReference type="RefSeq" id="WP_007426824.1">
    <property type="nucleotide sequence ID" value="NZ_AMGO01000036.1"/>
</dbReference>
<gene>
    <name evidence="14" type="ORF">OCGS_1672</name>
</gene>
<keyword evidence="10 12" id="KW-1133">Transmembrane helix</keyword>
<evidence type="ECO:0000256" key="11">
    <source>
        <dbReference type="ARBA" id="ARBA00023136"/>
    </source>
</evidence>
<dbReference type="AlphaFoldDB" id="K2GNG5"/>
<organism evidence="14 15">
    <name type="scientific">Oceaniovalibus guishaninsula JLT2003</name>
    <dbReference type="NCBI Taxonomy" id="1231392"/>
    <lineage>
        <taxon>Bacteria</taxon>
        <taxon>Pseudomonadati</taxon>
        <taxon>Pseudomonadota</taxon>
        <taxon>Alphaproteobacteria</taxon>
        <taxon>Rhodobacterales</taxon>
        <taxon>Roseobacteraceae</taxon>
        <taxon>Oceaniovalibus</taxon>
    </lineage>
</organism>
<dbReference type="SUPFAM" id="SSF53448">
    <property type="entry name" value="Nucleotide-diphospho-sugar transferases"/>
    <property type="match status" value="1"/>
</dbReference>
<evidence type="ECO:0000256" key="6">
    <source>
        <dbReference type="ARBA" id="ARBA00022519"/>
    </source>
</evidence>
<keyword evidence="15" id="KW-1185">Reference proteome</keyword>
<comment type="caution">
    <text evidence="14">The sequence shown here is derived from an EMBL/GenBank/DDBJ whole genome shotgun (WGS) entry which is preliminary data.</text>
</comment>
<evidence type="ECO:0000259" key="13">
    <source>
        <dbReference type="Pfam" id="PF13632"/>
    </source>
</evidence>
<keyword evidence="9 12" id="KW-0812">Transmembrane</keyword>
<dbReference type="InterPro" id="IPR029044">
    <property type="entry name" value="Nucleotide-diphossugar_trans"/>
</dbReference>
<dbReference type="Proteomes" id="UP000006765">
    <property type="component" value="Unassembled WGS sequence"/>
</dbReference>
<keyword evidence="11 12" id="KW-0472">Membrane</keyword>
<comment type="subcellular location">
    <subcellularLocation>
        <location evidence="1">Cell inner membrane</location>
        <topology evidence="1">Multi-pass membrane protein</topology>
    </subcellularLocation>
</comment>
<protein>
    <recommendedName>
        <fullName evidence="4">Glucans biosynthesis glucosyltransferase H</fullName>
    </recommendedName>
</protein>
<feature type="transmembrane region" description="Helical" evidence="12">
    <location>
        <begin position="488"/>
        <end position="511"/>
    </location>
</feature>
<evidence type="ECO:0000256" key="4">
    <source>
        <dbReference type="ARBA" id="ARBA00020585"/>
    </source>
</evidence>
<feature type="transmembrane region" description="Helical" evidence="12">
    <location>
        <begin position="544"/>
        <end position="571"/>
    </location>
</feature>
<dbReference type="PATRIC" id="fig|1231392.3.peg.1681"/>
<evidence type="ECO:0000256" key="12">
    <source>
        <dbReference type="SAM" id="Phobius"/>
    </source>
</evidence>
<dbReference type="Gene3D" id="3.90.550.10">
    <property type="entry name" value="Spore Coat Polysaccharide Biosynthesis Protein SpsA, Chain A"/>
    <property type="match status" value="1"/>
</dbReference>
<keyword evidence="7" id="KW-0328">Glycosyltransferase</keyword>
<dbReference type="Pfam" id="PF13632">
    <property type="entry name" value="Glyco_trans_2_3"/>
    <property type="match status" value="1"/>
</dbReference>
<dbReference type="eggNOG" id="COG2943">
    <property type="taxonomic scope" value="Bacteria"/>
</dbReference>
<feature type="transmembrane region" description="Helical" evidence="12">
    <location>
        <begin position="447"/>
        <end position="468"/>
    </location>
</feature>
<comment type="pathway">
    <text evidence="2">Glycan metabolism; osmoregulated periplasmic glucan (OPG) biosynthesis.</text>
</comment>
<evidence type="ECO:0000313" key="14">
    <source>
        <dbReference type="EMBL" id="EKE44156.1"/>
    </source>
</evidence>
<evidence type="ECO:0000256" key="7">
    <source>
        <dbReference type="ARBA" id="ARBA00022676"/>
    </source>
</evidence>
<feature type="transmembrane region" description="Helical" evidence="12">
    <location>
        <begin position="49"/>
        <end position="70"/>
    </location>
</feature>
<keyword evidence="8 14" id="KW-0808">Transferase</keyword>
<dbReference type="NCBIfam" id="NF003962">
    <property type="entry name" value="PRK05454.2-5"/>
    <property type="match status" value="1"/>
</dbReference>
<dbReference type="PANTHER" id="PTHR43867:SF5">
    <property type="entry name" value="GLUCANS BIOSYNTHESIS GLUCOSYLTRANSFERASE H"/>
    <property type="match status" value="1"/>
</dbReference>
<evidence type="ECO:0000256" key="9">
    <source>
        <dbReference type="ARBA" id="ARBA00022692"/>
    </source>
</evidence>
<name>K2GNG5_9RHOB</name>
<dbReference type="InterPro" id="IPR050321">
    <property type="entry name" value="Glycosyltr_2/OpgH_subfam"/>
</dbReference>
<dbReference type="EMBL" id="AMGO01000036">
    <property type="protein sequence ID" value="EKE44156.1"/>
    <property type="molecule type" value="Genomic_DNA"/>
</dbReference>
<comment type="similarity">
    <text evidence="3">Belongs to the glycosyltransferase 2 family. OpgH subfamily.</text>
</comment>
<reference evidence="14 15" key="1">
    <citation type="journal article" date="2012" name="J. Bacteriol.">
        <title>Draft Genome Sequence of Oceaniovalibus guishaninsula JLT2003T.</title>
        <authorList>
            <person name="Tang K."/>
            <person name="Liu K."/>
            <person name="Jiao N."/>
        </authorList>
    </citation>
    <scope>NUCLEOTIDE SEQUENCE [LARGE SCALE GENOMIC DNA]</scope>
    <source>
        <strain evidence="14 15">JLT2003</strain>
    </source>
</reference>
<evidence type="ECO:0000256" key="3">
    <source>
        <dbReference type="ARBA" id="ARBA00009337"/>
    </source>
</evidence>
<feature type="transmembrane region" description="Helical" evidence="12">
    <location>
        <begin position="393"/>
        <end position="416"/>
    </location>
</feature>
<keyword evidence="5" id="KW-1003">Cell membrane</keyword>
<dbReference type="GO" id="GO:0005886">
    <property type="term" value="C:plasma membrane"/>
    <property type="evidence" value="ECO:0007669"/>
    <property type="project" value="UniProtKB-SubCell"/>
</dbReference>
<evidence type="ECO:0000313" key="15">
    <source>
        <dbReference type="Proteomes" id="UP000006765"/>
    </source>
</evidence>
<proteinExistence type="inferred from homology"/>
<accession>K2GNG5</accession>